<dbReference type="SUPFAM" id="SSF46785">
    <property type="entry name" value="Winged helix' DNA-binding domain"/>
    <property type="match status" value="1"/>
</dbReference>
<dbReference type="InterPro" id="IPR036390">
    <property type="entry name" value="WH_DNA-bd_sf"/>
</dbReference>
<dbReference type="GO" id="GO:0006351">
    <property type="term" value="P:DNA-templated transcription"/>
    <property type="evidence" value="ECO:0007669"/>
    <property type="project" value="TreeGrafter"/>
</dbReference>
<keyword evidence="7" id="KW-1185">Reference proteome</keyword>
<dbReference type="RefSeq" id="WP_085822295.1">
    <property type="nucleotide sequence ID" value="NZ_FWFP01000004.1"/>
</dbReference>
<reference evidence="7" key="1">
    <citation type="submission" date="2017-03" db="EMBL/GenBank/DDBJ databases">
        <authorList>
            <person name="Rodrigo-Torres L."/>
            <person name="Arahal R.D."/>
            <person name="Lucena T."/>
        </authorList>
    </citation>
    <scope>NUCLEOTIDE SEQUENCE [LARGE SCALE GENOMIC DNA]</scope>
    <source>
        <strain evidence="7">CECT 8411</strain>
    </source>
</reference>
<name>A0A1X6Z371_9RHOB</name>
<dbReference type="OrthoDB" id="7768317at2"/>
<evidence type="ECO:0000313" key="6">
    <source>
        <dbReference type="EMBL" id="SLN39528.1"/>
    </source>
</evidence>
<dbReference type="SUPFAM" id="SSF53850">
    <property type="entry name" value="Periplasmic binding protein-like II"/>
    <property type="match status" value="1"/>
</dbReference>
<dbReference type="Gene3D" id="3.40.190.10">
    <property type="entry name" value="Periplasmic binding protein-like II"/>
    <property type="match status" value="1"/>
</dbReference>
<proteinExistence type="inferred from homology"/>
<organism evidence="6 7">
    <name type="scientific">Ruegeria meonggei</name>
    <dbReference type="NCBI Taxonomy" id="1446476"/>
    <lineage>
        <taxon>Bacteria</taxon>
        <taxon>Pseudomonadati</taxon>
        <taxon>Pseudomonadota</taxon>
        <taxon>Alphaproteobacteria</taxon>
        <taxon>Rhodobacterales</taxon>
        <taxon>Roseobacteraceae</taxon>
        <taxon>Ruegeria</taxon>
    </lineage>
</organism>
<evidence type="ECO:0000259" key="5">
    <source>
        <dbReference type="PROSITE" id="PS50931"/>
    </source>
</evidence>
<comment type="similarity">
    <text evidence="1">Belongs to the LysR transcriptional regulatory family.</text>
</comment>
<dbReference type="AlphaFoldDB" id="A0A1X6Z371"/>
<dbReference type="PANTHER" id="PTHR30537">
    <property type="entry name" value="HTH-TYPE TRANSCRIPTIONAL REGULATOR"/>
    <property type="match status" value="1"/>
</dbReference>
<dbReference type="Proteomes" id="UP000193778">
    <property type="component" value="Unassembled WGS sequence"/>
</dbReference>
<evidence type="ECO:0000256" key="4">
    <source>
        <dbReference type="ARBA" id="ARBA00023163"/>
    </source>
</evidence>
<dbReference type="Gene3D" id="1.10.10.10">
    <property type="entry name" value="Winged helix-like DNA-binding domain superfamily/Winged helix DNA-binding domain"/>
    <property type="match status" value="1"/>
</dbReference>
<keyword evidence="4" id="KW-0804">Transcription</keyword>
<dbReference type="Pfam" id="PF03466">
    <property type="entry name" value="LysR_substrate"/>
    <property type="match status" value="1"/>
</dbReference>
<dbReference type="GO" id="GO:0003700">
    <property type="term" value="F:DNA-binding transcription factor activity"/>
    <property type="evidence" value="ECO:0007669"/>
    <property type="project" value="InterPro"/>
</dbReference>
<dbReference type="PROSITE" id="PS50931">
    <property type="entry name" value="HTH_LYSR"/>
    <property type="match status" value="1"/>
</dbReference>
<dbReference type="GO" id="GO:0043565">
    <property type="term" value="F:sequence-specific DNA binding"/>
    <property type="evidence" value="ECO:0007669"/>
    <property type="project" value="TreeGrafter"/>
</dbReference>
<feature type="domain" description="HTH lysR-type" evidence="5">
    <location>
        <begin position="4"/>
        <end position="61"/>
    </location>
</feature>
<dbReference type="InterPro" id="IPR005119">
    <property type="entry name" value="LysR_subst-bd"/>
</dbReference>
<keyword evidence="2" id="KW-0805">Transcription regulation</keyword>
<protein>
    <submittedName>
        <fullName evidence="6">HTH-type transcriptional activator CmpR</fullName>
    </submittedName>
</protein>
<dbReference type="PANTHER" id="PTHR30537:SF3">
    <property type="entry name" value="TRANSCRIPTIONAL REGULATORY PROTEIN"/>
    <property type="match status" value="1"/>
</dbReference>
<sequence length="281" mass="30706">MNNDNWDDFRYMLAVDRYGSLNAAAEALGVTHATVLRRVVAFEQRSGCAIFRKSPSGYSALPEARTILSAMENVEDAVLSVERAIVGANRSPVGHVRITSTDSLCQMVLPQILNEISKEYPGLELTLLSSNSHRDLSRLTADIAVRPSIKLEDGLVGERSGTLSFGVYDDGSPNRKWMRLDGALSRSLPAKWLAENVNTEQTTNGADSFLVLQQMAASGAGKTFLPEFIGDADPRLHRSPGMNPQIEVPLWVATLEEIAQTPRFAVVQRALVERIAKALAN</sequence>
<keyword evidence="3" id="KW-0238">DNA-binding</keyword>
<dbReference type="CDD" id="cd05466">
    <property type="entry name" value="PBP2_LTTR_substrate"/>
    <property type="match status" value="1"/>
</dbReference>
<accession>A0A1X6Z371</accession>
<dbReference type="EMBL" id="FWFP01000004">
    <property type="protein sequence ID" value="SLN39528.1"/>
    <property type="molecule type" value="Genomic_DNA"/>
</dbReference>
<evidence type="ECO:0000256" key="2">
    <source>
        <dbReference type="ARBA" id="ARBA00023015"/>
    </source>
</evidence>
<evidence type="ECO:0000256" key="1">
    <source>
        <dbReference type="ARBA" id="ARBA00009437"/>
    </source>
</evidence>
<dbReference type="InterPro" id="IPR000847">
    <property type="entry name" value="LysR_HTH_N"/>
</dbReference>
<dbReference type="Pfam" id="PF00126">
    <property type="entry name" value="HTH_1"/>
    <property type="match status" value="1"/>
</dbReference>
<dbReference type="InterPro" id="IPR058163">
    <property type="entry name" value="LysR-type_TF_proteobact-type"/>
</dbReference>
<evidence type="ECO:0000313" key="7">
    <source>
        <dbReference type="Proteomes" id="UP000193778"/>
    </source>
</evidence>
<gene>
    <name evidence="6" type="primary">cmpR_3</name>
    <name evidence="6" type="ORF">RUM8411_01769</name>
</gene>
<evidence type="ECO:0000256" key="3">
    <source>
        <dbReference type="ARBA" id="ARBA00023125"/>
    </source>
</evidence>
<dbReference type="InterPro" id="IPR036388">
    <property type="entry name" value="WH-like_DNA-bd_sf"/>
</dbReference>